<evidence type="ECO:0000256" key="5">
    <source>
        <dbReference type="SAM" id="MobiDB-lite"/>
    </source>
</evidence>
<dbReference type="RefSeq" id="WP_062625383.1">
    <property type="nucleotide sequence ID" value="NZ_AP018738.1"/>
</dbReference>
<dbReference type="InterPro" id="IPR035965">
    <property type="entry name" value="PAS-like_dom_sf"/>
</dbReference>
<dbReference type="SUPFAM" id="SSF58104">
    <property type="entry name" value="Methyl-accepting chemotaxis protein (MCP) signaling domain"/>
    <property type="match status" value="1"/>
</dbReference>
<dbReference type="NCBIfam" id="TIGR00229">
    <property type="entry name" value="sensory_box"/>
    <property type="match status" value="1"/>
</dbReference>
<organism evidence="9 10">
    <name type="scientific">Ferriphaselus amnicola</name>
    <dbReference type="NCBI Taxonomy" id="1188319"/>
    <lineage>
        <taxon>Bacteria</taxon>
        <taxon>Pseudomonadati</taxon>
        <taxon>Pseudomonadota</taxon>
        <taxon>Betaproteobacteria</taxon>
        <taxon>Nitrosomonadales</taxon>
        <taxon>Gallionellaceae</taxon>
        <taxon>Ferriphaselus</taxon>
    </lineage>
</organism>
<dbReference type="InterPro" id="IPR051310">
    <property type="entry name" value="MCP_chemotaxis"/>
</dbReference>
<dbReference type="AlphaFoldDB" id="A0A2Z6G9K3"/>
<dbReference type="CDD" id="cd06225">
    <property type="entry name" value="HAMP"/>
    <property type="match status" value="1"/>
</dbReference>
<proteinExistence type="inferred from homology"/>
<feature type="region of interest" description="Disordered" evidence="5">
    <location>
        <begin position="888"/>
        <end position="930"/>
    </location>
</feature>
<dbReference type="SUPFAM" id="SSF55785">
    <property type="entry name" value="PYP-like sensor domain (PAS domain)"/>
    <property type="match status" value="1"/>
</dbReference>
<reference evidence="9 10" key="1">
    <citation type="submission" date="2018-06" db="EMBL/GenBank/DDBJ databases">
        <title>OYT1 Genome Sequencing.</title>
        <authorList>
            <person name="Kato S."/>
            <person name="Itoh T."/>
            <person name="Ohkuma M."/>
        </authorList>
    </citation>
    <scope>NUCLEOTIDE SEQUENCE [LARGE SCALE GENOMIC DNA]</scope>
    <source>
        <strain evidence="9 10">OYT1</strain>
    </source>
</reference>
<dbReference type="SMART" id="SM00304">
    <property type="entry name" value="HAMP"/>
    <property type="match status" value="2"/>
</dbReference>
<feature type="transmembrane region" description="Helical" evidence="6">
    <location>
        <begin position="170"/>
        <end position="189"/>
    </location>
</feature>
<dbReference type="InterPro" id="IPR013655">
    <property type="entry name" value="PAS_fold_3"/>
</dbReference>
<feature type="region of interest" description="Disordered" evidence="5">
    <location>
        <begin position="656"/>
        <end position="676"/>
    </location>
</feature>
<dbReference type="GO" id="GO:0006935">
    <property type="term" value="P:chemotaxis"/>
    <property type="evidence" value="ECO:0007669"/>
    <property type="project" value="TreeGrafter"/>
</dbReference>
<dbReference type="CDD" id="cd00130">
    <property type="entry name" value="PAS"/>
    <property type="match status" value="1"/>
</dbReference>
<evidence type="ECO:0000256" key="3">
    <source>
        <dbReference type="PROSITE-ProRule" id="PRU00284"/>
    </source>
</evidence>
<dbReference type="GO" id="GO:0007165">
    <property type="term" value="P:signal transduction"/>
    <property type="evidence" value="ECO:0007669"/>
    <property type="project" value="UniProtKB-KW"/>
</dbReference>
<protein>
    <submittedName>
        <fullName evidence="9">Methyl-accepting chemotaxis protein II</fullName>
    </submittedName>
</protein>
<dbReference type="CDD" id="cd11386">
    <property type="entry name" value="MCP_signal"/>
    <property type="match status" value="1"/>
</dbReference>
<dbReference type="FunFam" id="1.10.287.950:FF:000002">
    <property type="entry name" value="Methyl-accepting chemotaxis protein"/>
    <property type="match status" value="1"/>
</dbReference>
<evidence type="ECO:0000313" key="10">
    <source>
        <dbReference type="Proteomes" id="UP000033070"/>
    </source>
</evidence>
<dbReference type="InterPro" id="IPR003660">
    <property type="entry name" value="HAMP_dom"/>
</dbReference>
<feature type="domain" description="HAMP" evidence="8">
    <location>
        <begin position="586"/>
        <end position="638"/>
    </location>
</feature>
<dbReference type="Proteomes" id="UP000033070">
    <property type="component" value="Chromosome"/>
</dbReference>
<keyword evidence="1" id="KW-0488">Methylation</keyword>
<dbReference type="InterPro" id="IPR004089">
    <property type="entry name" value="MCPsignal_dom"/>
</dbReference>
<dbReference type="PROSITE" id="PS50111">
    <property type="entry name" value="CHEMOTAXIS_TRANSDUC_2"/>
    <property type="match status" value="1"/>
</dbReference>
<evidence type="ECO:0000256" key="4">
    <source>
        <dbReference type="SAM" id="Coils"/>
    </source>
</evidence>
<dbReference type="SUPFAM" id="SSF158472">
    <property type="entry name" value="HAMP domain-like"/>
    <property type="match status" value="1"/>
</dbReference>
<evidence type="ECO:0000256" key="6">
    <source>
        <dbReference type="SAM" id="Phobius"/>
    </source>
</evidence>
<dbReference type="GO" id="GO:0004888">
    <property type="term" value="F:transmembrane signaling receptor activity"/>
    <property type="evidence" value="ECO:0007669"/>
    <property type="project" value="TreeGrafter"/>
</dbReference>
<dbReference type="KEGG" id="fam:OYT1_ch0644"/>
<accession>A0A2Z6G9K3</accession>
<dbReference type="EMBL" id="AP018738">
    <property type="protein sequence ID" value="BBE50211.1"/>
    <property type="molecule type" value="Genomic_DNA"/>
</dbReference>
<dbReference type="PROSITE" id="PS50885">
    <property type="entry name" value="HAMP"/>
    <property type="match status" value="2"/>
</dbReference>
<dbReference type="SMART" id="SM00086">
    <property type="entry name" value="PAC"/>
    <property type="match status" value="1"/>
</dbReference>
<feature type="transmembrane region" description="Helical" evidence="6">
    <location>
        <begin position="343"/>
        <end position="362"/>
    </location>
</feature>
<dbReference type="Pfam" id="PF08447">
    <property type="entry name" value="PAS_3"/>
    <property type="match status" value="1"/>
</dbReference>
<dbReference type="SMART" id="SM00283">
    <property type="entry name" value="MA"/>
    <property type="match status" value="1"/>
</dbReference>
<feature type="domain" description="HAMP" evidence="8">
    <location>
        <begin position="363"/>
        <end position="416"/>
    </location>
</feature>
<keyword evidence="6" id="KW-1133">Transmembrane helix</keyword>
<dbReference type="Gene3D" id="1.10.287.950">
    <property type="entry name" value="Methyl-accepting chemotaxis protein"/>
    <property type="match status" value="1"/>
</dbReference>
<dbReference type="Gene3D" id="3.30.450.20">
    <property type="entry name" value="PAS domain"/>
    <property type="match status" value="2"/>
</dbReference>
<keyword evidence="6" id="KW-0812">Transmembrane</keyword>
<sequence length="930" mass="101309">MRTNLPVTNNEYVLAEDAMLVSGTDTKGVITFCERNFVEASGYLEKELIGQPHNLIRHPDMPIEAFADMWHQLKLGKTWTGVVKNRRKNGDFYWVLANVTPLQQNGQITGYMSVRSKPTHDQVSQAESAYRNFRNGQARGLSIREGKVVKTGVIAGVRVWLNHLTVAQRLSAAFAAVLVLLAITGVMAYRNMQEFGEQWHEYRATVSKKRVLMDHARIELGDGIHHFKNYLIRGGDYKEKFVADMAALEKTVAEFKATSGLTEAESQALAQINEGRINYLKAMDDMVHLKSLNKSIGEIDSAIKGADKSIAAGIDVLDQGIGVQGKQRTDTIDHRIGEGNRNMLVVVITAFLLGAFLAFLMVRNILVPVRKATRAAAAVGGGDLAHRIDAEGRGDELGVLLDAFKAMQIQMGYSIKQSQQTTSDALRMKMALDSVSSPVTVSDDRNEVIYFNEAMRGQIRRMQPEMTKKFPDFNEHGIMGKRVGVFFESEDLRTAYAAPLDAPKTFDVPMGGRDMRLQPSPIYDSQRTYLGRVTQWMDRTTEVAVEREIAAIIESASQGDFTRHIEVAGKEGFFLKLAEDMNRLLDTTSRSLDEVVRVLGALARGDLTETISGNYQGTFGRLKDDSNATVAQLTETISRIKEAAETINTASKEIASGNTDLSQRTEEQASSLEETASSMEEITSTVKQNADNARQANQLAAGASDVAVRGGEVVGKVVHTMSSISESSKKIVDIISVIDGIAFQTNILALNAAVEAARAGEQGRGFAVVASEVRNLAQRSAAAAKEIKGLIGDSVDKVQTGTALVDQAGKTMEEVVTAVKRVTDIMAEISAASAEQSAGIEQVNQAISQMDDVTQQNAALVEQAAAAAESMEEQAQQLAAMMSTFKLAGESAQRSRAPKALSAPPSAERRGAARARPAISQSSEEEWEEF</sequence>
<evidence type="ECO:0000256" key="1">
    <source>
        <dbReference type="ARBA" id="ARBA00022481"/>
    </source>
</evidence>
<comment type="similarity">
    <text evidence="2">Belongs to the methyl-accepting chemotaxis (MCP) protein family.</text>
</comment>
<evidence type="ECO:0000256" key="2">
    <source>
        <dbReference type="ARBA" id="ARBA00029447"/>
    </source>
</evidence>
<name>A0A2Z6G9K3_9PROT</name>
<dbReference type="STRING" id="1188319.OYT1_00108"/>
<dbReference type="InterPro" id="IPR001610">
    <property type="entry name" value="PAC"/>
</dbReference>
<feature type="coiled-coil region" evidence="4">
    <location>
        <begin position="843"/>
        <end position="881"/>
    </location>
</feature>
<dbReference type="PANTHER" id="PTHR43531">
    <property type="entry name" value="PROTEIN ICFG"/>
    <property type="match status" value="1"/>
</dbReference>
<dbReference type="GO" id="GO:0005886">
    <property type="term" value="C:plasma membrane"/>
    <property type="evidence" value="ECO:0007669"/>
    <property type="project" value="TreeGrafter"/>
</dbReference>
<keyword evidence="10" id="KW-1185">Reference proteome</keyword>
<dbReference type="OrthoDB" id="9813966at2"/>
<keyword evidence="3" id="KW-0807">Transducer</keyword>
<dbReference type="Pfam" id="PF00672">
    <property type="entry name" value="HAMP"/>
    <property type="match status" value="1"/>
</dbReference>
<keyword evidence="4" id="KW-0175">Coiled coil</keyword>
<feature type="domain" description="Methyl-accepting transducer" evidence="7">
    <location>
        <begin position="643"/>
        <end position="872"/>
    </location>
</feature>
<evidence type="ECO:0000313" key="9">
    <source>
        <dbReference type="EMBL" id="BBE50211.1"/>
    </source>
</evidence>
<dbReference type="Gene3D" id="6.10.340.10">
    <property type="match status" value="1"/>
</dbReference>
<evidence type="ECO:0000259" key="7">
    <source>
        <dbReference type="PROSITE" id="PS50111"/>
    </source>
</evidence>
<keyword evidence="6" id="KW-0472">Membrane</keyword>
<dbReference type="Pfam" id="PF18947">
    <property type="entry name" value="HAMP_2"/>
    <property type="match status" value="1"/>
</dbReference>
<gene>
    <name evidence="9" type="ORF">OYT1_ch0644</name>
</gene>
<dbReference type="PANTHER" id="PTHR43531:SF14">
    <property type="entry name" value="METHYL-ACCEPTING CHEMOTAXIS PROTEIN I-RELATED"/>
    <property type="match status" value="1"/>
</dbReference>
<evidence type="ECO:0000259" key="8">
    <source>
        <dbReference type="PROSITE" id="PS50885"/>
    </source>
</evidence>
<dbReference type="Pfam" id="PF00015">
    <property type="entry name" value="MCPsignal"/>
    <property type="match status" value="1"/>
</dbReference>
<dbReference type="InterPro" id="IPR000014">
    <property type="entry name" value="PAS"/>
</dbReference>